<organism evidence="1">
    <name type="scientific">Amphimedon queenslandica</name>
    <name type="common">Sponge</name>
    <dbReference type="NCBI Taxonomy" id="400682"/>
    <lineage>
        <taxon>Eukaryota</taxon>
        <taxon>Metazoa</taxon>
        <taxon>Porifera</taxon>
        <taxon>Demospongiae</taxon>
        <taxon>Heteroscleromorpha</taxon>
        <taxon>Haplosclerida</taxon>
        <taxon>Niphatidae</taxon>
        <taxon>Amphimedon</taxon>
    </lineage>
</organism>
<protein>
    <submittedName>
        <fullName evidence="1">Uncharacterized protein</fullName>
    </submittedName>
</protein>
<dbReference type="InParanoid" id="A0A1X7U7L1"/>
<accession>A0A1X7U7L1</accession>
<proteinExistence type="predicted"/>
<reference evidence="1" key="1">
    <citation type="submission" date="2017-05" db="UniProtKB">
        <authorList>
            <consortium name="EnsemblMetazoa"/>
        </authorList>
    </citation>
    <scope>IDENTIFICATION</scope>
</reference>
<evidence type="ECO:0000313" key="1">
    <source>
        <dbReference type="EnsemblMetazoa" id="Aqu2.1.23638_001"/>
    </source>
</evidence>
<sequence>RNNIFIKEKNPKSKIIIVTSPKFISMLKLMKL</sequence>
<dbReference type="AlphaFoldDB" id="A0A1X7U7L1"/>
<name>A0A1X7U7L1_AMPQE</name>
<dbReference type="EnsemblMetazoa" id="Aqu2.1.23638_001">
    <property type="protein sequence ID" value="Aqu2.1.23638_001"/>
    <property type="gene ID" value="Aqu2.1.23638"/>
</dbReference>